<dbReference type="Proteomes" id="UP001144256">
    <property type="component" value="Unassembled WGS sequence"/>
</dbReference>
<name>A0A9W6DHF7_9FIRM</name>
<dbReference type="EMBL" id="BRLB01000018">
    <property type="protein sequence ID" value="GKX31517.1"/>
    <property type="molecule type" value="Genomic_DNA"/>
</dbReference>
<proteinExistence type="predicted"/>
<dbReference type="InterPro" id="IPR000772">
    <property type="entry name" value="Ricin_B_lectin"/>
</dbReference>
<evidence type="ECO:0000313" key="3">
    <source>
        <dbReference type="EMBL" id="GKX31517.1"/>
    </source>
</evidence>
<dbReference type="AlphaFoldDB" id="A0A9W6DHF7"/>
<dbReference type="Pfam" id="PF14200">
    <property type="entry name" value="RicinB_lectin_2"/>
    <property type="match status" value="1"/>
</dbReference>
<keyword evidence="4" id="KW-1185">Reference proteome</keyword>
<dbReference type="Gene3D" id="2.80.10.50">
    <property type="match status" value="2"/>
</dbReference>
<reference evidence="3" key="1">
    <citation type="submission" date="2022-06" db="EMBL/GenBank/DDBJ databases">
        <title>Vallitalea longa sp. nov., an anaerobic bacterium isolated from marine sediment.</title>
        <authorList>
            <person name="Hirano S."/>
            <person name="Terahara T."/>
            <person name="Mori K."/>
            <person name="Hamada M."/>
            <person name="Matsumoto R."/>
            <person name="Kobayashi T."/>
        </authorList>
    </citation>
    <scope>NUCLEOTIDE SEQUENCE</scope>
    <source>
        <strain evidence="3">SH18-1</strain>
    </source>
</reference>
<feature type="domain" description="Ricin B lectin" evidence="2">
    <location>
        <begin position="60"/>
        <end position="157"/>
    </location>
</feature>
<accession>A0A9W6DHF7</accession>
<dbReference type="InterPro" id="IPR035992">
    <property type="entry name" value="Ricin_B-like_lectins"/>
</dbReference>
<comment type="caution">
    <text evidence="3">The sequence shown here is derived from an EMBL/GenBank/DDBJ whole genome shotgun (WGS) entry which is preliminary data.</text>
</comment>
<sequence>MKKLLSVLVICSLMTVLFGVGATTASASTGDKYILVNYDSGKGLTTNCDNIQQNDLVLNNNQTWHIVEKGTTCDNRKYYTIENYASGKVMGVENSSTARYANVQQECYTGCDNQLWFIDYCETKDFAAYYHIENKNSGKLLSVAAPYGAEGSNVQQYENCNYRDQLWAILSLEDH</sequence>
<dbReference type="RefSeq" id="WP_281818639.1">
    <property type="nucleotide sequence ID" value="NZ_BRLB01000018.1"/>
</dbReference>
<dbReference type="PROSITE" id="PS50231">
    <property type="entry name" value="RICIN_B_LECTIN"/>
    <property type="match status" value="1"/>
</dbReference>
<protein>
    <recommendedName>
        <fullName evidence="2">Ricin B lectin domain-containing protein</fullName>
    </recommendedName>
</protein>
<evidence type="ECO:0000313" key="4">
    <source>
        <dbReference type="Proteomes" id="UP001144256"/>
    </source>
</evidence>
<keyword evidence="1" id="KW-0732">Signal</keyword>
<feature type="signal peptide" evidence="1">
    <location>
        <begin position="1"/>
        <end position="27"/>
    </location>
</feature>
<evidence type="ECO:0000259" key="2">
    <source>
        <dbReference type="Pfam" id="PF14200"/>
    </source>
</evidence>
<dbReference type="CDD" id="cd00161">
    <property type="entry name" value="beta-trefoil_Ricin-like"/>
    <property type="match status" value="1"/>
</dbReference>
<gene>
    <name evidence="3" type="ORF">SH1V18_39970</name>
</gene>
<evidence type="ECO:0000256" key="1">
    <source>
        <dbReference type="SAM" id="SignalP"/>
    </source>
</evidence>
<feature type="chain" id="PRO_5040873894" description="Ricin B lectin domain-containing protein" evidence="1">
    <location>
        <begin position="28"/>
        <end position="175"/>
    </location>
</feature>
<organism evidence="3 4">
    <name type="scientific">Vallitalea longa</name>
    <dbReference type="NCBI Taxonomy" id="2936439"/>
    <lineage>
        <taxon>Bacteria</taxon>
        <taxon>Bacillati</taxon>
        <taxon>Bacillota</taxon>
        <taxon>Clostridia</taxon>
        <taxon>Lachnospirales</taxon>
        <taxon>Vallitaleaceae</taxon>
        <taxon>Vallitalea</taxon>
    </lineage>
</organism>
<dbReference type="SUPFAM" id="SSF50370">
    <property type="entry name" value="Ricin B-like lectins"/>
    <property type="match status" value="1"/>
</dbReference>